<keyword evidence="1" id="KW-0472">Membrane</keyword>
<keyword evidence="1" id="KW-1133">Transmembrane helix</keyword>
<organism evidence="2">
    <name type="scientific">Caldilineaceae bacterium SB0661_bin_32</name>
    <dbReference type="NCBI Taxonomy" id="2605255"/>
    <lineage>
        <taxon>Bacteria</taxon>
        <taxon>Bacillati</taxon>
        <taxon>Chloroflexota</taxon>
        <taxon>Caldilineae</taxon>
        <taxon>Caldilineales</taxon>
        <taxon>Caldilineaceae</taxon>
    </lineage>
</organism>
<accession>A0A6B1DBW1</accession>
<protein>
    <submittedName>
        <fullName evidence="2">Uncharacterized protein</fullName>
    </submittedName>
</protein>
<dbReference type="EMBL" id="VXMH01000096">
    <property type="protein sequence ID" value="MYC96765.1"/>
    <property type="molecule type" value="Genomic_DNA"/>
</dbReference>
<sequence length="586" mass="65007">MLDNPARVDALLADYCGEYHAERFVLVCALRERDSVASWPPIHWLRTCTQRLQSRYCISAEAAQWATESWSSALGIATPDPKTFGDIGDNNIGRHAELSESPKRTLSKLLTDYGFDLLDEPARVDALLADLCGEFDRERFLLVHGLREGISADLLSQKRRISASRLQLTQRLEKRYCFSDKAAQWAVESWSTALHHSSPATAQELPEDRKSERKNVVGRLSLRHIVWLGLFLIGVMVLAFAWQSVVEYAEWRGAWLQSIPELVGEKLAQFGVRVAKPAIAWLLGFPGLIALGAISGLLAFISLGPKRVWGGIARLFGVLWMALKRVSGRLSLLQKMWLVSSLIGIIVLGYTWQSAIGYAEWGVAWLQGVPGLVGEKLSQFVDLVAQPAIAWLLGFPGLIALGAISGLLAFISLGPKRVWGGIARLFGVLWMALKRVSGRLSLLQKMWLVSGLIGIMVLGYTWQSAIGYAEWGVIWIQGVPGQIKEKLSQFFEHVAIPVTTWLVGPQGLIALGAIVGLSTVKLLGLRKVWKGFTWLTRMTWLGLGKVWRGFAWLVGMTWLGLGQVWKGFAWLVGMTWLGLGQVWKGF</sequence>
<feature type="transmembrane region" description="Helical" evidence="1">
    <location>
        <begin position="507"/>
        <end position="525"/>
    </location>
</feature>
<evidence type="ECO:0000313" key="2">
    <source>
        <dbReference type="EMBL" id="MYC96765.1"/>
    </source>
</evidence>
<feature type="transmembrane region" description="Helical" evidence="1">
    <location>
        <begin position="224"/>
        <end position="242"/>
    </location>
</feature>
<gene>
    <name evidence="2" type="ORF">F4X14_17505</name>
</gene>
<evidence type="ECO:0000256" key="1">
    <source>
        <dbReference type="SAM" id="Phobius"/>
    </source>
</evidence>
<feature type="transmembrane region" description="Helical" evidence="1">
    <location>
        <begin position="335"/>
        <end position="352"/>
    </location>
</feature>
<feature type="transmembrane region" description="Helical" evidence="1">
    <location>
        <begin position="546"/>
        <end position="565"/>
    </location>
</feature>
<name>A0A6B1DBW1_9CHLR</name>
<feature type="transmembrane region" description="Helical" evidence="1">
    <location>
        <begin position="445"/>
        <end position="462"/>
    </location>
</feature>
<keyword evidence="1" id="KW-0812">Transmembrane</keyword>
<comment type="caution">
    <text evidence="2">The sequence shown here is derived from an EMBL/GenBank/DDBJ whole genome shotgun (WGS) entry which is preliminary data.</text>
</comment>
<reference evidence="2" key="1">
    <citation type="submission" date="2019-09" db="EMBL/GenBank/DDBJ databases">
        <title>Characterisation of the sponge microbiome using genome-centric metagenomics.</title>
        <authorList>
            <person name="Engelberts J.P."/>
            <person name="Robbins S.J."/>
            <person name="De Goeij J.M."/>
            <person name="Aranda M."/>
            <person name="Bell S.C."/>
            <person name="Webster N.S."/>
        </authorList>
    </citation>
    <scope>NUCLEOTIDE SEQUENCE</scope>
    <source>
        <strain evidence="2">SB0661_bin_32</strain>
    </source>
</reference>
<proteinExistence type="predicted"/>
<feature type="transmembrane region" description="Helical" evidence="1">
    <location>
        <begin position="279"/>
        <end position="301"/>
    </location>
</feature>
<feature type="transmembrane region" description="Helical" evidence="1">
    <location>
        <begin position="389"/>
        <end position="411"/>
    </location>
</feature>
<dbReference type="AlphaFoldDB" id="A0A6B1DBW1"/>
<feature type="non-terminal residue" evidence="2">
    <location>
        <position position="586"/>
    </location>
</feature>